<dbReference type="InterPro" id="IPR042171">
    <property type="entry name" value="Acyl-CoA_hotdog"/>
</dbReference>
<evidence type="ECO:0000313" key="4">
    <source>
        <dbReference type="Proteomes" id="UP000184295"/>
    </source>
</evidence>
<dbReference type="Pfam" id="PF13622">
    <property type="entry name" value="4HBT_3"/>
    <property type="match status" value="1"/>
</dbReference>
<protein>
    <submittedName>
        <fullName evidence="3">Thioesterase-like superfamily protein</fullName>
    </submittedName>
</protein>
<feature type="domain" description="Acyl-CoA thioesterase-like C-terminal" evidence="2">
    <location>
        <begin position="135"/>
        <end position="263"/>
    </location>
</feature>
<dbReference type="InterPro" id="IPR049450">
    <property type="entry name" value="ACOT8-like_C"/>
</dbReference>
<dbReference type="EMBL" id="FQUL01000050">
    <property type="protein sequence ID" value="SHE99179.1"/>
    <property type="molecule type" value="Genomic_DNA"/>
</dbReference>
<dbReference type="AlphaFoldDB" id="A0A1M4Y0I3"/>
<name>A0A1M4Y0I3_9ACTN</name>
<dbReference type="STRING" id="1121881.SAMN02745225_02196"/>
<feature type="domain" description="Acyl-CoA thioesterase-like N-terminal HotDog" evidence="1">
    <location>
        <begin position="29"/>
        <end position="110"/>
    </location>
</feature>
<sequence>MFQEMNEFSPFFYEALEKNTFKPTERCIGPWNPKHQHGGPPIALLGEQFFRYKTNIDSFITRFTVELLGPVLLDKMTVRVSMLRWGKRIELLEGVVYQGDRVAMRGVCWRFRRGDTEESILSTSIGSVDLPERDTVVNFPSRDRVPYIDSMQWRFVSGSFDDPGPAVVWSRPRFPLIEGENTSPFARLLLMLDSANGVSSVLNFNENIFVPVDMTVALLREPEGEWLGMSAETAIGPLGAGLTTTEMFDGSGSFGRSTHTLFVEQRGE</sequence>
<organism evidence="3 4">
    <name type="scientific">Ferrithrix thermotolerans DSM 19514</name>
    <dbReference type="NCBI Taxonomy" id="1121881"/>
    <lineage>
        <taxon>Bacteria</taxon>
        <taxon>Bacillati</taxon>
        <taxon>Actinomycetota</taxon>
        <taxon>Acidimicrobiia</taxon>
        <taxon>Acidimicrobiales</taxon>
        <taxon>Acidimicrobiaceae</taxon>
        <taxon>Ferrithrix</taxon>
    </lineage>
</organism>
<evidence type="ECO:0000313" key="3">
    <source>
        <dbReference type="EMBL" id="SHE99179.1"/>
    </source>
</evidence>
<dbReference type="InterPro" id="IPR049449">
    <property type="entry name" value="TesB_ACOT8-like_N"/>
</dbReference>
<dbReference type="Proteomes" id="UP000184295">
    <property type="component" value="Unassembled WGS sequence"/>
</dbReference>
<reference evidence="4" key="1">
    <citation type="submission" date="2016-11" db="EMBL/GenBank/DDBJ databases">
        <authorList>
            <person name="Varghese N."/>
            <person name="Submissions S."/>
        </authorList>
    </citation>
    <scope>NUCLEOTIDE SEQUENCE [LARGE SCALE GENOMIC DNA]</scope>
    <source>
        <strain evidence="4">DSM 19514</strain>
    </source>
</reference>
<keyword evidence="4" id="KW-1185">Reference proteome</keyword>
<accession>A0A1M4Y0I3</accession>
<proteinExistence type="predicted"/>
<evidence type="ECO:0000259" key="1">
    <source>
        <dbReference type="Pfam" id="PF13622"/>
    </source>
</evidence>
<gene>
    <name evidence="3" type="ORF">SAMN02745225_02196</name>
</gene>
<dbReference type="Gene3D" id="2.40.160.210">
    <property type="entry name" value="Acyl-CoA thioesterase, double hotdog domain"/>
    <property type="match status" value="1"/>
</dbReference>
<dbReference type="Pfam" id="PF20789">
    <property type="entry name" value="4HBT_3C"/>
    <property type="match status" value="1"/>
</dbReference>
<evidence type="ECO:0000259" key="2">
    <source>
        <dbReference type="Pfam" id="PF20789"/>
    </source>
</evidence>